<keyword evidence="2" id="KW-1185">Reference proteome</keyword>
<accession>A0AAD5GXF9</accession>
<gene>
    <name evidence="1" type="ORF">M8C21_008737</name>
</gene>
<dbReference type="AlphaFoldDB" id="A0AAD5GXF9"/>
<evidence type="ECO:0000313" key="1">
    <source>
        <dbReference type="EMBL" id="KAI7755188.1"/>
    </source>
</evidence>
<dbReference type="Proteomes" id="UP001206925">
    <property type="component" value="Unassembled WGS sequence"/>
</dbReference>
<organism evidence="1 2">
    <name type="scientific">Ambrosia artemisiifolia</name>
    <name type="common">Common ragweed</name>
    <dbReference type="NCBI Taxonomy" id="4212"/>
    <lineage>
        <taxon>Eukaryota</taxon>
        <taxon>Viridiplantae</taxon>
        <taxon>Streptophyta</taxon>
        <taxon>Embryophyta</taxon>
        <taxon>Tracheophyta</taxon>
        <taxon>Spermatophyta</taxon>
        <taxon>Magnoliopsida</taxon>
        <taxon>eudicotyledons</taxon>
        <taxon>Gunneridae</taxon>
        <taxon>Pentapetalae</taxon>
        <taxon>asterids</taxon>
        <taxon>campanulids</taxon>
        <taxon>Asterales</taxon>
        <taxon>Asteraceae</taxon>
        <taxon>Asteroideae</taxon>
        <taxon>Heliantheae alliance</taxon>
        <taxon>Heliantheae</taxon>
        <taxon>Ambrosia</taxon>
    </lineage>
</organism>
<dbReference type="EMBL" id="JAMZMK010001688">
    <property type="protein sequence ID" value="KAI7755188.1"/>
    <property type="molecule type" value="Genomic_DNA"/>
</dbReference>
<reference evidence="1" key="1">
    <citation type="submission" date="2022-06" db="EMBL/GenBank/DDBJ databases">
        <title>Uncovering the hologenomic basis of an extraordinary plant invasion.</title>
        <authorList>
            <person name="Bieker V.C."/>
            <person name="Martin M.D."/>
            <person name="Gilbert T."/>
            <person name="Hodgins K."/>
            <person name="Battlay P."/>
            <person name="Petersen B."/>
            <person name="Wilson J."/>
        </authorList>
    </citation>
    <scope>NUCLEOTIDE SEQUENCE</scope>
    <source>
        <strain evidence="1">AA19_3_7</strain>
        <tissue evidence="1">Leaf</tissue>
    </source>
</reference>
<proteinExistence type="predicted"/>
<protein>
    <submittedName>
        <fullName evidence="1">Uncharacterized protein</fullName>
    </submittedName>
</protein>
<evidence type="ECO:0000313" key="2">
    <source>
        <dbReference type="Proteomes" id="UP001206925"/>
    </source>
</evidence>
<name>A0AAD5GXF9_AMBAR</name>
<feature type="non-terminal residue" evidence="1">
    <location>
        <position position="63"/>
    </location>
</feature>
<comment type="caution">
    <text evidence="1">The sequence shown here is derived from an EMBL/GenBank/DDBJ whole genome shotgun (WGS) entry which is preliminary data.</text>
</comment>
<sequence length="63" mass="6742">YDNCLYMTAGSNNNITAASNITANSHANAHSSSSGQRKFPAPSRYCFLLVIVFATIQSLSTNV</sequence>